<keyword evidence="5" id="KW-1185">Reference proteome</keyword>
<keyword evidence="2" id="KW-1133">Transmembrane helix</keyword>
<dbReference type="InterPro" id="IPR036259">
    <property type="entry name" value="MFS_trans_sf"/>
</dbReference>
<evidence type="ECO:0000259" key="3">
    <source>
        <dbReference type="PROSITE" id="PS50850"/>
    </source>
</evidence>
<feature type="transmembrane region" description="Helical" evidence="2">
    <location>
        <begin position="359"/>
        <end position="379"/>
    </location>
</feature>
<dbReference type="InterPro" id="IPR020846">
    <property type="entry name" value="MFS_dom"/>
</dbReference>
<dbReference type="GO" id="GO:0022857">
    <property type="term" value="F:transmembrane transporter activity"/>
    <property type="evidence" value="ECO:0007669"/>
    <property type="project" value="InterPro"/>
</dbReference>
<dbReference type="EMBL" id="DS269378">
    <property type="protein sequence ID" value="EFP13250.1"/>
    <property type="molecule type" value="Genomic_DNA"/>
</dbReference>
<dbReference type="PROSITE" id="PS50850">
    <property type="entry name" value="MFS"/>
    <property type="match status" value="1"/>
</dbReference>
<dbReference type="PANTHER" id="PTHR45757:SF5">
    <property type="entry name" value="MAJOR FACILITATOR SUPERFAMILY (MFS) PROFILE DOMAIN-CONTAINING PROTEIN"/>
    <property type="match status" value="1"/>
</dbReference>
<evidence type="ECO:0000313" key="4">
    <source>
        <dbReference type="EMBL" id="EFP13250.1"/>
    </source>
</evidence>
<dbReference type="eggNOG" id="KOG2532">
    <property type="taxonomic scope" value="Eukaryota"/>
</dbReference>
<dbReference type="PANTHER" id="PTHR45757">
    <property type="entry name" value="PROTEIN CBG23364-RELATED"/>
    <property type="match status" value="1"/>
</dbReference>
<dbReference type="STRING" id="31234.E3NPJ2"/>
<protein>
    <recommendedName>
        <fullName evidence="3">Major facilitator superfamily (MFS) profile domain-containing protein</fullName>
    </recommendedName>
</protein>
<dbReference type="HOGENOM" id="CLU_001265_5_3_1"/>
<feature type="transmembrane region" description="Helical" evidence="2">
    <location>
        <begin position="454"/>
        <end position="475"/>
    </location>
</feature>
<dbReference type="GO" id="GO:0016020">
    <property type="term" value="C:membrane"/>
    <property type="evidence" value="ECO:0007669"/>
    <property type="project" value="UniProtKB-SubCell"/>
</dbReference>
<reference evidence="4" key="1">
    <citation type="submission" date="2007-07" db="EMBL/GenBank/DDBJ databases">
        <title>PCAP assembly of the Caenorhabditis remanei genome.</title>
        <authorList>
            <consortium name="The Caenorhabditis remanei Sequencing Consortium"/>
            <person name="Wilson R.K."/>
        </authorList>
    </citation>
    <scope>NUCLEOTIDE SEQUENCE [LARGE SCALE GENOMIC DNA]</scope>
    <source>
        <strain evidence="4">PB4641</strain>
    </source>
</reference>
<evidence type="ECO:0000256" key="1">
    <source>
        <dbReference type="ARBA" id="ARBA00004141"/>
    </source>
</evidence>
<evidence type="ECO:0000313" key="5">
    <source>
        <dbReference type="Proteomes" id="UP000008281"/>
    </source>
</evidence>
<sequence>MSGRISNRSVVVGVRDAAGGGSSDDKDNPNEFDALYADSQVRSFSSFFREMVLFLWESCFRLKHEWILNHLIIDIYLFSLSPPIPSTFDLLQNSSAPNTSTILLGNLEMRCKRFRLNISMKHRIRWVIFVLTWLQLGSVMNCVDVFSFSMVYMEKNSTIAAEAGRDDIYIYTLEEKSSLISAMAIGSLIGMYPQNSLMQKYGPRIVLTVASFFCAIVTAFMPWALDTNYHVALVFRILQGILYSADFGVVGYVVAKWSPIKEVGMSLAALSGFTAARAVIQLPLAGWTTSNIGWRPIYYLLSVILLISSVIWFCFYRDEPDEHCMMTQSELTHINTGKVKDKKDKKTPYREVLTEKSVWAVWFAGFADIFASFVFLVYGAQYYQYLGMDIQANAWLNSMKGYLFIGVRVIAGIASDRIQFLPEKSKLRLFNTISLQVPAFFLILVVLMPREHPYLHVICITFYQASFGFNCGGFYKGAALISRQFSYFVIGYIQLFKSLATLLEPVLFSLLVLPGSEDSELSWTSYFLIHALTLTVANTVYVIFARSEPADFVSNADLELSKPQLPCETSIN</sequence>
<feature type="transmembrane region" description="Helical" evidence="2">
    <location>
        <begin position="267"/>
        <end position="285"/>
    </location>
</feature>
<dbReference type="InParanoid" id="E3NPJ2"/>
<feature type="transmembrane region" description="Helical" evidence="2">
    <location>
        <begin position="205"/>
        <end position="225"/>
    </location>
</feature>
<dbReference type="Proteomes" id="UP000008281">
    <property type="component" value="Unassembled WGS sequence"/>
</dbReference>
<gene>
    <name evidence="4" type="ORF">CRE_04423</name>
</gene>
<feature type="transmembrane region" description="Helical" evidence="2">
    <location>
        <begin position="297"/>
        <end position="316"/>
    </location>
</feature>
<keyword evidence="2" id="KW-0472">Membrane</keyword>
<dbReference type="SUPFAM" id="SSF103473">
    <property type="entry name" value="MFS general substrate transporter"/>
    <property type="match status" value="1"/>
</dbReference>
<evidence type="ECO:0000256" key="2">
    <source>
        <dbReference type="SAM" id="Phobius"/>
    </source>
</evidence>
<feature type="transmembrane region" description="Helical" evidence="2">
    <location>
        <begin position="523"/>
        <end position="544"/>
    </location>
</feature>
<proteinExistence type="predicted"/>
<dbReference type="OMA" id="AYEIHIN"/>
<feature type="transmembrane region" description="Helical" evidence="2">
    <location>
        <begin position="487"/>
        <end position="511"/>
    </location>
</feature>
<organism evidence="5">
    <name type="scientific">Caenorhabditis remanei</name>
    <name type="common">Caenorhabditis vulgaris</name>
    <dbReference type="NCBI Taxonomy" id="31234"/>
    <lineage>
        <taxon>Eukaryota</taxon>
        <taxon>Metazoa</taxon>
        <taxon>Ecdysozoa</taxon>
        <taxon>Nematoda</taxon>
        <taxon>Chromadorea</taxon>
        <taxon>Rhabditida</taxon>
        <taxon>Rhabditina</taxon>
        <taxon>Rhabditomorpha</taxon>
        <taxon>Rhabditoidea</taxon>
        <taxon>Rhabditidae</taxon>
        <taxon>Peloderinae</taxon>
        <taxon>Caenorhabditis</taxon>
    </lineage>
</organism>
<accession>E3NPJ2</accession>
<dbReference type="OrthoDB" id="2985014at2759"/>
<keyword evidence="2" id="KW-0812">Transmembrane</keyword>
<feature type="transmembrane region" description="Helical" evidence="2">
    <location>
        <begin position="177"/>
        <end position="193"/>
    </location>
</feature>
<dbReference type="AlphaFoldDB" id="E3NPJ2"/>
<dbReference type="Gene3D" id="1.20.1250.20">
    <property type="entry name" value="MFS general substrate transporter like domains"/>
    <property type="match status" value="2"/>
</dbReference>
<feature type="transmembrane region" description="Helical" evidence="2">
    <location>
        <begin position="231"/>
        <end position="255"/>
    </location>
</feature>
<feature type="transmembrane region" description="Helical" evidence="2">
    <location>
        <begin position="427"/>
        <end position="448"/>
    </location>
</feature>
<feature type="transmembrane region" description="Helical" evidence="2">
    <location>
        <begin position="126"/>
        <end position="148"/>
    </location>
</feature>
<dbReference type="FunCoup" id="E3NPJ2">
    <property type="interactions" value="22"/>
</dbReference>
<comment type="subcellular location">
    <subcellularLocation>
        <location evidence="1">Membrane</location>
        <topology evidence="1">Multi-pass membrane protein</topology>
    </subcellularLocation>
</comment>
<dbReference type="Pfam" id="PF07690">
    <property type="entry name" value="MFS_1"/>
    <property type="match status" value="1"/>
</dbReference>
<dbReference type="InterPro" id="IPR011701">
    <property type="entry name" value="MFS"/>
</dbReference>
<feature type="transmembrane region" description="Helical" evidence="2">
    <location>
        <begin position="399"/>
        <end position="415"/>
    </location>
</feature>
<name>E3NPJ2_CAERE</name>
<feature type="domain" description="Major facilitator superfamily (MFS) profile" evidence="3">
    <location>
        <begin position="130"/>
        <end position="548"/>
    </location>
</feature>